<dbReference type="Gene3D" id="3.40.50.1010">
    <property type="entry name" value="5'-nuclease"/>
    <property type="match status" value="2"/>
</dbReference>
<dbReference type="Proteomes" id="UP000770015">
    <property type="component" value="Unassembled WGS sequence"/>
</dbReference>
<reference evidence="5" key="1">
    <citation type="journal article" date="2021" name="Nat. Commun.">
        <title>Genetic determinants of endophytism in the Arabidopsis root mycobiome.</title>
        <authorList>
            <person name="Mesny F."/>
            <person name="Miyauchi S."/>
            <person name="Thiergart T."/>
            <person name="Pickel B."/>
            <person name="Atanasova L."/>
            <person name="Karlsson M."/>
            <person name="Huettel B."/>
            <person name="Barry K.W."/>
            <person name="Haridas S."/>
            <person name="Chen C."/>
            <person name="Bauer D."/>
            <person name="Andreopoulos W."/>
            <person name="Pangilinan J."/>
            <person name="LaButti K."/>
            <person name="Riley R."/>
            <person name="Lipzen A."/>
            <person name="Clum A."/>
            <person name="Drula E."/>
            <person name="Henrissat B."/>
            <person name="Kohler A."/>
            <person name="Grigoriev I.V."/>
            <person name="Martin F.M."/>
            <person name="Hacquard S."/>
        </authorList>
    </citation>
    <scope>NUCLEOTIDE SEQUENCE</scope>
    <source>
        <strain evidence="5">MPI-SDFR-AT-0117</strain>
    </source>
</reference>
<dbReference type="PRINTS" id="PR00853">
    <property type="entry name" value="XPGRADSUPER"/>
</dbReference>
<proteinExistence type="predicted"/>
<dbReference type="GO" id="GO:0017108">
    <property type="term" value="F:5'-flap endonuclease activity"/>
    <property type="evidence" value="ECO:0007669"/>
    <property type="project" value="TreeGrafter"/>
</dbReference>
<dbReference type="EMBL" id="JAGSXJ010000024">
    <property type="protein sequence ID" value="KAH6676174.1"/>
    <property type="molecule type" value="Genomic_DNA"/>
</dbReference>
<feature type="region of interest" description="Disordered" evidence="3">
    <location>
        <begin position="525"/>
        <end position="581"/>
    </location>
</feature>
<protein>
    <recommendedName>
        <fullName evidence="4">XPG-I domain-containing protein</fullName>
    </recommendedName>
</protein>
<keyword evidence="2" id="KW-0378">Hydrolase</keyword>
<evidence type="ECO:0000313" key="6">
    <source>
        <dbReference type="Proteomes" id="UP000770015"/>
    </source>
</evidence>
<dbReference type="OrthoDB" id="2959108at2759"/>
<dbReference type="CDD" id="cd09870">
    <property type="entry name" value="PIN_YEN1"/>
    <property type="match status" value="1"/>
</dbReference>
<dbReference type="Pfam" id="PF00752">
    <property type="entry name" value="XPG_N"/>
    <property type="match status" value="1"/>
</dbReference>
<dbReference type="InterPro" id="IPR041177">
    <property type="entry name" value="GEN1_C"/>
</dbReference>
<evidence type="ECO:0000256" key="2">
    <source>
        <dbReference type="ARBA" id="ARBA00022801"/>
    </source>
</evidence>
<feature type="region of interest" description="Disordered" evidence="3">
    <location>
        <begin position="334"/>
        <end position="354"/>
    </location>
</feature>
<evidence type="ECO:0000256" key="3">
    <source>
        <dbReference type="SAM" id="MobiDB-lite"/>
    </source>
</evidence>
<evidence type="ECO:0000313" key="5">
    <source>
        <dbReference type="EMBL" id="KAH6676174.1"/>
    </source>
</evidence>
<organism evidence="5 6">
    <name type="scientific">Plectosphaerella plurivora</name>
    <dbReference type="NCBI Taxonomy" id="936078"/>
    <lineage>
        <taxon>Eukaryota</taxon>
        <taxon>Fungi</taxon>
        <taxon>Dikarya</taxon>
        <taxon>Ascomycota</taxon>
        <taxon>Pezizomycotina</taxon>
        <taxon>Sordariomycetes</taxon>
        <taxon>Hypocreomycetidae</taxon>
        <taxon>Glomerellales</taxon>
        <taxon>Plectosphaerellaceae</taxon>
        <taxon>Plectosphaerella</taxon>
    </lineage>
</organism>
<keyword evidence="6" id="KW-1185">Reference proteome</keyword>
<dbReference type="InterPro" id="IPR036279">
    <property type="entry name" value="5-3_exonuclease_C_sf"/>
</dbReference>
<dbReference type="InterPro" id="IPR006086">
    <property type="entry name" value="XPG-I_dom"/>
</dbReference>
<gene>
    <name evidence="5" type="ORF">F5X68DRAFT_116155</name>
</gene>
<dbReference type="InterPro" id="IPR006084">
    <property type="entry name" value="XPG/Rad2"/>
</dbReference>
<dbReference type="GO" id="GO:0006281">
    <property type="term" value="P:DNA repair"/>
    <property type="evidence" value="ECO:0007669"/>
    <property type="project" value="UniProtKB-ARBA"/>
</dbReference>
<feature type="compositionally biased region" description="Basic and acidic residues" evidence="3">
    <location>
        <begin position="341"/>
        <end position="354"/>
    </location>
</feature>
<name>A0A9P9A8E2_9PEZI</name>
<feature type="compositionally biased region" description="Polar residues" evidence="3">
    <location>
        <begin position="525"/>
        <end position="536"/>
    </location>
</feature>
<dbReference type="PANTHER" id="PTHR11081">
    <property type="entry name" value="FLAP ENDONUCLEASE FAMILY MEMBER"/>
    <property type="match status" value="1"/>
</dbReference>
<sequence length="581" mass="63276">IYRELGPGKRVSLSKLAVEHLETTGRPLRLAIDIAIWQFQAQAAKGGSNPAIRTLFYRLVRLLNHSIIPIFVFDGPSKPAFKRNKRSGLGGGGATAAAKQLIRLFGLPIHDAPGEAEAECALLQQRGIVDAVLSEDVDTMMFGCTRTLRNWTAEGKRGSTAPTHVSVYESQTEDTAISGLGRGGLVLVALMSGGDYIPEGVPRCGVKLACEIARAGFGDDLCRLEMDDLDGMATWRRRLKHELLTNESGFFRTRHKALVIPETFPDLQVLRYYTHPAVSSAEIMDSMAQRTTWGAHVDMIGLREFVHRAFDWTGHEGAIKLIRVLSPSMLVQSIAPPPRQANDRRGKVEPRKKSEEYVLGVGGRRAHWSVDGMTELRVSYIPASLVPLPLLPDAEGILSDQRCVPLDSDDDTELWAASQETSGDGKASSKQGAGFDPLSPQTVWLPEYLARLGAPLAVETWETDMTAKARSKPGLKSQPHKKVSSGASKDRTNPGSLDNWVRTSKPANHTKVSAHVELLPGSESIHTLSSQSSNQKRMLHSEAKSTTNRSKPSKPSARAGTTGSGPLGDAWAQHYSQSPPR</sequence>
<evidence type="ECO:0000256" key="1">
    <source>
        <dbReference type="ARBA" id="ARBA00022722"/>
    </source>
</evidence>
<dbReference type="Pfam" id="PF00867">
    <property type="entry name" value="XPG_I"/>
    <property type="match status" value="1"/>
</dbReference>
<feature type="non-terminal residue" evidence="5">
    <location>
        <position position="1"/>
    </location>
</feature>
<dbReference type="InterPro" id="IPR006085">
    <property type="entry name" value="XPG_DNA_repair_N"/>
</dbReference>
<feature type="compositionally biased region" description="Polar residues" evidence="3">
    <location>
        <begin position="493"/>
        <end position="509"/>
    </location>
</feature>
<feature type="domain" description="XPG-I" evidence="4">
    <location>
        <begin position="103"/>
        <end position="185"/>
    </location>
</feature>
<feature type="region of interest" description="Disordered" evidence="3">
    <location>
        <begin position="465"/>
        <end position="509"/>
    </location>
</feature>
<dbReference type="PANTHER" id="PTHR11081:SF75">
    <property type="entry name" value="ENDONUCLEASE, PUTATIVE (AFU_ORTHOLOGUE AFUA_3G13260)-RELATED"/>
    <property type="match status" value="1"/>
</dbReference>
<dbReference type="AlphaFoldDB" id="A0A9P9A8E2"/>
<dbReference type="SMART" id="SM00484">
    <property type="entry name" value="XPGI"/>
    <property type="match status" value="1"/>
</dbReference>
<comment type="caution">
    <text evidence="5">The sequence shown here is derived from an EMBL/GenBank/DDBJ whole genome shotgun (WGS) entry which is preliminary data.</text>
</comment>
<dbReference type="SUPFAM" id="SSF88723">
    <property type="entry name" value="PIN domain-like"/>
    <property type="match status" value="1"/>
</dbReference>
<dbReference type="Pfam" id="PF18380">
    <property type="entry name" value="GEN1_C"/>
    <property type="match status" value="1"/>
</dbReference>
<accession>A0A9P9A8E2</accession>
<dbReference type="CDD" id="cd09906">
    <property type="entry name" value="H3TH_YEN1"/>
    <property type="match status" value="1"/>
</dbReference>
<keyword evidence="1" id="KW-0540">Nuclease</keyword>
<dbReference type="SUPFAM" id="SSF47807">
    <property type="entry name" value="5' to 3' exonuclease, C-terminal subdomain"/>
    <property type="match status" value="1"/>
</dbReference>
<feature type="compositionally biased region" description="Basic residues" evidence="3">
    <location>
        <begin position="469"/>
        <end position="483"/>
    </location>
</feature>
<dbReference type="GO" id="GO:0008821">
    <property type="term" value="F:crossover junction DNA endonuclease activity"/>
    <property type="evidence" value="ECO:0007669"/>
    <property type="project" value="InterPro"/>
</dbReference>
<dbReference type="FunFam" id="3.40.50.1010:FF:000037">
    <property type="entry name" value="Rad2-like endonuclease, putative (AFU_orthologue AFUA_3G13260)"/>
    <property type="match status" value="1"/>
</dbReference>
<feature type="non-terminal residue" evidence="5">
    <location>
        <position position="581"/>
    </location>
</feature>
<evidence type="ECO:0000259" key="4">
    <source>
        <dbReference type="SMART" id="SM00484"/>
    </source>
</evidence>
<dbReference type="InterPro" id="IPR037316">
    <property type="entry name" value="Yen1_H3TH"/>
</dbReference>
<dbReference type="InterPro" id="IPR029060">
    <property type="entry name" value="PIN-like_dom_sf"/>
</dbReference>